<organism evidence="1 2">
    <name type="scientific">Vibrio phage phi 1</name>
    <dbReference type="NCBI Taxonomy" id="1589297"/>
    <lineage>
        <taxon>Viruses</taxon>
        <taxon>Duplodnaviria</taxon>
        <taxon>Heunggongvirae</taxon>
        <taxon>Uroviricota</taxon>
        <taxon>Caudoviricetes</taxon>
        <taxon>Schitoviridae</taxon>
        <taxon>Pacinivirus</taxon>
        <taxon>Pacinivirus phi1</taxon>
    </lineage>
</organism>
<dbReference type="GeneID" id="26625703"/>
<dbReference type="EMBL" id="KP280062">
    <property type="protein sequence ID" value="AJF40765.1"/>
    <property type="molecule type" value="Genomic_DNA"/>
</dbReference>
<protein>
    <submittedName>
        <fullName evidence="1">Uncharacterized protein</fullName>
    </submittedName>
</protein>
<name>A0A0B5HE35_9CAUD</name>
<accession>A0A0B5HE35</accession>
<dbReference type="OrthoDB" id="41635at10239"/>
<keyword evidence="2" id="KW-1185">Reference proteome</keyword>
<sequence>MQLIGNYTSDTKVCIWIPYRTDHYGFRFNKTLITHLTFRATQVSSDLFEYWLDSKSIYKPTKEEWKEICS</sequence>
<proteinExistence type="predicted"/>
<evidence type="ECO:0000313" key="2">
    <source>
        <dbReference type="Proteomes" id="UP000031803"/>
    </source>
</evidence>
<dbReference type="RefSeq" id="YP_009198625.1">
    <property type="nucleotide sequence ID" value="NC_028799.1"/>
</dbReference>
<dbReference type="Proteomes" id="UP000031803">
    <property type="component" value="Segment"/>
</dbReference>
<reference evidence="1 2" key="1">
    <citation type="submission" date="2014-12" db="EMBL/GenBank/DDBJ databases">
        <title>Complete genome sequences of three Vibrio cholerae specific bacteriophages.</title>
        <authorList>
            <person name="Bhandare S.G."/>
            <person name="Warry A."/>
            <person name="Emes R.D."/>
            <person name="Hooton S.P.T."/>
            <person name="Barrow P.A."/>
            <person name="Atterbury R.J."/>
        </authorList>
    </citation>
    <scope>NUCLEOTIDE SEQUENCE [LARGE SCALE GENOMIC DNA]</scope>
</reference>
<evidence type="ECO:0000313" key="1">
    <source>
        <dbReference type="EMBL" id="AJF40765.1"/>
    </source>
</evidence>
<gene>
    <name evidence="1" type="ORF">SBVP1_0107</name>
</gene>
<dbReference type="KEGG" id="vg:26625703"/>